<keyword evidence="2" id="KW-1185">Reference proteome</keyword>
<gene>
    <name evidence="1" type="ORF">KUF71_012239</name>
</gene>
<sequence>MATLTTEMTLRDYLEPFRNALVQKVPRLTRNVAAHRSGKEKIRSVELNGKAEYRYPIDHE</sequence>
<evidence type="ECO:0000313" key="1">
    <source>
        <dbReference type="EMBL" id="KAK3924155.1"/>
    </source>
</evidence>
<dbReference type="AlphaFoldDB" id="A0AAE1LLS2"/>
<proteinExistence type="predicted"/>
<comment type="caution">
    <text evidence="1">The sequence shown here is derived from an EMBL/GenBank/DDBJ whole genome shotgun (WGS) entry which is preliminary data.</text>
</comment>
<protein>
    <submittedName>
        <fullName evidence="1">DNA (Cytosine-5)-methyltransferase 3C</fullName>
    </submittedName>
</protein>
<reference evidence="1" key="1">
    <citation type="submission" date="2021-07" db="EMBL/GenBank/DDBJ databases">
        <authorList>
            <person name="Catto M.A."/>
            <person name="Jacobson A."/>
            <person name="Kennedy G."/>
            <person name="Labadie P."/>
            <person name="Hunt B.G."/>
            <person name="Srinivasan R."/>
        </authorList>
    </citation>
    <scope>NUCLEOTIDE SEQUENCE</scope>
    <source>
        <strain evidence="1">PL_HMW_Pooled</strain>
        <tissue evidence="1">Head</tissue>
    </source>
</reference>
<reference evidence="1" key="2">
    <citation type="journal article" date="2023" name="BMC Genomics">
        <title>Pest status, molecular evolution, and epigenetic factors derived from the genome assembly of Frankliniella fusca, a thysanopteran phytovirus vector.</title>
        <authorList>
            <person name="Catto M.A."/>
            <person name="Labadie P.E."/>
            <person name="Jacobson A.L."/>
            <person name="Kennedy G.G."/>
            <person name="Srinivasan R."/>
            <person name="Hunt B.G."/>
        </authorList>
    </citation>
    <scope>NUCLEOTIDE SEQUENCE</scope>
    <source>
        <strain evidence="1">PL_HMW_Pooled</strain>
    </source>
</reference>
<accession>A0AAE1LLS2</accession>
<organism evidence="1 2">
    <name type="scientific">Frankliniella fusca</name>
    <dbReference type="NCBI Taxonomy" id="407009"/>
    <lineage>
        <taxon>Eukaryota</taxon>
        <taxon>Metazoa</taxon>
        <taxon>Ecdysozoa</taxon>
        <taxon>Arthropoda</taxon>
        <taxon>Hexapoda</taxon>
        <taxon>Insecta</taxon>
        <taxon>Pterygota</taxon>
        <taxon>Neoptera</taxon>
        <taxon>Paraneoptera</taxon>
        <taxon>Thysanoptera</taxon>
        <taxon>Terebrantia</taxon>
        <taxon>Thripoidea</taxon>
        <taxon>Thripidae</taxon>
        <taxon>Frankliniella</taxon>
    </lineage>
</organism>
<evidence type="ECO:0000313" key="2">
    <source>
        <dbReference type="Proteomes" id="UP001219518"/>
    </source>
</evidence>
<name>A0AAE1LLS2_9NEOP</name>
<dbReference type="Proteomes" id="UP001219518">
    <property type="component" value="Unassembled WGS sequence"/>
</dbReference>
<dbReference type="EMBL" id="JAHWGI010001166">
    <property type="protein sequence ID" value="KAK3924155.1"/>
    <property type="molecule type" value="Genomic_DNA"/>
</dbReference>